<evidence type="ECO:0000313" key="6">
    <source>
        <dbReference type="EMBL" id="ESR25575.1"/>
    </source>
</evidence>
<dbReference type="InterPro" id="IPR037424">
    <property type="entry name" value="NocR_PBP2"/>
</dbReference>
<dbReference type="CDD" id="cd08415">
    <property type="entry name" value="PBP2_LysR_opines_like"/>
    <property type="match status" value="1"/>
</dbReference>
<dbReference type="InterPro" id="IPR036390">
    <property type="entry name" value="WH_DNA-bd_sf"/>
</dbReference>
<comment type="similarity">
    <text evidence="1">Belongs to the LysR transcriptional regulatory family.</text>
</comment>
<organism evidence="6 7">
    <name type="scientific">Lutibaculum baratangense AMV1</name>
    <dbReference type="NCBI Taxonomy" id="631454"/>
    <lineage>
        <taxon>Bacteria</taxon>
        <taxon>Pseudomonadati</taxon>
        <taxon>Pseudomonadota</taxon>
        <taxon>Alphaproteobacteria</taxon>
        <taxon>Hyphomicrobiales</taxon>
        <taxon>Tepidamorphaceae</taxon>
        <taxon>Lutibaculum</taxon>
    </lineage>
</organism>
<dbReference type="GO" id="GO:0003700">
    <property type="term" value="F:DNA-binding transcription factor activity"/>
    <property type="evidence" value="ECO:0007669"/>
    <property type="project" value="InterPro"/>
</dbReference>
<evidence type="ECO:0000256" key="3">
    <source>
        <dbReference type="ARBA" id="ARBA00023125"/>
    </source>
</evidence>
<dbReference type="STRING" id="631454.N177_1687"/>
<dbReference type="Gene3D" id="1.10.10.10">
    <property type="entry name" value="Winged helix-like DNA-binding domain superfamily/Winged helix DNA-binding domain"/>
    <property type="match status" value="1"/>
</dbReference>
<dbReference type="InterPro" id="IPR000847">
    <property type="entry name" value="LysR_HTH_N"/>
</dbReference>
<dbReference type="EMBL" id="AWXZ01000019">
    <property type="protein sequence ID" value="ESR25575.1"/>
    <property type="molecule type" value="Genomic_DNA"/>
</dbReference>
<dbReference type="AlphaFoldDB" id="V4RR01"/>
<dbReference type="Proteomes" id="UP000017819">
    <property type="component" value="Unassembled WGS sequence"/>
</dbReference>
<keyword evidence="3" id="KW-0238">DNA-binding</keyword>
<evidence type="ECO:0000313" key="7">
    <source>
        <dbReference type="Proteomes" id="UP000017819"/>
    </source>
</evidence>
<evidence type="ECO:0000256" key="4">
    <source>
        <dbReference type="ARBA" id="ARBA00023163"/>
    </source>
</evidence>
<gene>
    <name evidence="6" type="ORF">N177_1687</name>
</gene>
<dbReference type="PRINTS" id="PR00039">
    <property type="entry name" value="HTHLYSR"/>
</dbReference>
<protein>
    <submittedName>
        <fullName evidence="6">Transcriptional regulator, LysR family protein</fullName>
    </submittedName>
</protein>
<dbReference type="InterPro" id="IPR005119">
    <property type="entry name" value="LysR_subst-bd"/>
</dbReference>
<dbReference type="GO" id="GO:0010628">
    <property type="term" value="P:positive regulation of gene expression"/>
    <property type="evidence" value="ECO:0007669"/>
    <property type="project" value="TreeGrafter"/>
</dbReference>
<keyword evidence="4" id="KW-0804">Transcription</keyword>
<dbReference type="Gene3D" id="3.40.190.290">
    <property type="match status" value="1"/>
</dbReference>
<proteinExistence type="inferred from homology"/>
<dbReference type="PANTHER" id="PTHR30427:SF1">
    <property type="entry name" value="TRANSCRIPTIONAL ACTIVATOR PROTEIN LYSR"/>
    <property type="match status" value="1"/>
</dbReference>
<comment type="caution">
    <text evidence="6">The sequence shown here is derived from an EMBL/GenBank/DDBJ whole genome shotgun (WGS) entry which is preliminary data.</text>
</comment>
<dbReference type="PANTHER" id="PTHR30427">
    <property type="entry name" value="TRANSCRIPTIONAL ACTIVATOR PROTEIN LYSR"/>
    <property type="match status" value="1"/>
</dbReference>
<dbReference type="SUPFAM" id="SSF53850">
    <property type="entry name" value="Periplasmic binding protein-like II"/>
    <property type="match status" value="1"/>
</dbReference>
<sequence>MQDEAEPPVRADERRVGFTLRELEVLRALVETGKATTAAQRLGLSQPAVSRSLAQLEAELGRTLFAREKGRLVPTREALAVNEELGTIFAALARIADRSATKRRSLTGTLRLAAPPTIAHRFLPSRIAQFTKDNPELEVVFDVLSSDALATSVAEATHDLALTDNSPSHDGVRTELLLATQAVCAVPSRHRLADWEVIRPEDLEGEPFISLTRRHSARAAMDRLFERAGVRRRIVIETATSVSAAEFVREGMGVAILNPFPIAHQLVRGIEVKPFEPAIPYRTSFLLPASKPASPTTLAFMEATRASLP</sequence>
<dbReference type="OrthoDB" id="9803030at2"/>
<name>V4RR01_9HYPH</name>
<accession>V4RR01</accession>
<evidence type="ECO:0000259" key="5">
    <source>
        <dbReference type="PROSITE" id="PS50931"/>
    </source>
</evidence>
<reference evidence="6 7" key="1">
    <citation type="journal article" date="2014" name="Genome Announc.">
        <title>Draft Genome Sequence of Lutibaculum baratangense Strain AMV1T, Isolated from a Mud Volcano in Andamans, India.</title>
        <authorList>
            <person name="Singh A."/>
            <person name="Sreenivas A."/>
            <person name="Sathyanarayana Reddy G."/>
            <person name="Pinnaka A.K."/>
            <person name="Shivaji S."/>
        </authorList>
    </citation>
    <scope>NUCLEOTIDE SEQUENCE [LARGE SCALE GENOMIC DNA]</scope>
    <source>
        <strain evidence="6 7">AMV1</strain>
    </source>
</reference>
<dbReference type="eggNOG" id="COG0583">
    <property type="taxonomic scope" value="Bacteria"/>
</dbReference>
<dbReference type="Pfam" id="PF03466">
    <property type="entry name" value="LysR_substrate"/>
    <property type="match status" value="1"/>
</dbReference>
<keyword evidence="7" id="KW-1185">Reference proteome</keyword>
<dbReference type="GO" id="GO:0043565">
    <property type="term" value="F:sequence-specific DNA binding"/>
    <property type="evidence" value="ECO:0007669"/>
    <property type="project" value="TreeGrafter"/>
</dbReference>
<dbReference type="PATRIC" id="fig|631454.5.peg.1668"/>
<dbReference type="Pfam" id="PF00126">
    <property type="entry name" value="HTH_1"/>
    <property type="match status" value="1"/>
</dbReference>
<dbReference type="PROSITE" id="PS50931">
    <property type="entry name" value="HTH_LYSR"/>
    <property type="match status" value="1"/>
</dbReference>
<dbReference type="SUPFAM" id="SSF46785">
    <property type="entry name" value="Winged helix' DNA-binding domain"/>
    <property type="match status" value="1"/>
</dbReference>
<keyword evidence="2" id="KW-0805">Transcription regulation</keyword>
<evidence type="ECO:0000256" key="2">
    <source>
        <dbReference type="ARBA" id="ARBA00023015"/>
    </source>
</evidence>
<evidence type="ECO:0000256" key="1">
    <source>
        <dbReference type="ARBA" id="ARBA00009437"/>
    </source>
</evidence>
<feature type="domain" description="HTH lysR-type" evidence="5">
    <location>
        <begin position="18"/>
        <end position="75"/>
    </location>
</feature>
<dbReference type="InterPro" id="IPR036388">
    <property type="entry name" value="WH-like_DNA-bd_sf"/>
</dbReference>